<dbReference type="InterPro" id="IPR050490">
    <property type="entry name" value="Bact_solute-bd_prot1"/>
</dbReference>
<organism evidence="3 4">
    <name type="scientific">Hungatella hathewayi</name>
    <dbReference type="NCBI Taxonomy" id="154046"/>
    <lineage>
        <taxon>Bacteria</taxon>
        <taxon>Bacillati</taxon>
        <taxon>Bacillota</taxon>
        <taxon>Clostridia</taxon>
        <taxon>Lachnospirales</taxon>
        <taxon>Lachnospiraceae</taxon>
        <taxon>Hungatella</taxon>
    </lineage>
</organism>
<dbReference type="PANTHER" id="PTHR43649:SF32">
    <property type="entry name" value="SUGAR BINDING SECRETED PROTEIN"/>
    <property type="match status" value="1"/>
</dbReference>
<feature type="compositionally biased region" description="Basic and acidic residues" evidence="1">
    <location>
        <begin position="26"/>
        <end position="35"/>
    </location>
</feature>
<name>A0A173Z5T6_9FIRM</name>
<evidence type="ECO:0000256" key="1">
    <source>
        <dbReference type="SAM" id="MobiDB-lite"/>
    </source>
</evidence>
<dbReference type="InterPro" id="IPR006059">
    <property type="entry name" value="SBP"/>
</dbReference>
<accession>A0A173Z5T6</accession>
<feature type="chain" id="PRO_5038595358" evidence="2">
    <location>
        <begin position="26"/>
        <end position="451"/>
    </location>
</feature>
<proteinExistence type="predicted"/>
<reference evidence="3 4" key="1">
    <citation type="submission" date="2015-09" db="EMBL/GenBank/DDBJ databases">
        <authorList>
            <consortium name="Pathogen Informatics"/>
        </authorList>
    </citation>
    <scope>NUCLEOTIDE SEQUENCE [LARGE SCALE GENOMIC DNA]</scope>
    <source>
        <strain evidence="3 4">2789STDY5608850</strain>
    </source>
</reference>
<feature type="region of interest" description="Disordered" evidence="1">
    <location>
        <begin position="21"/>
        <end position="48"/>
    </location>
</feature>
<dbReference type="Pfam" id="PF13416">
    <property type="entry name" value="SBP_bac_8"/>
    <property type="match status" value="1"/>
</dbReference>
<dbReference type="Proteomes" id="UP000095651">
    <property type="component" value="Unassembled WGS sequence"/>
</dbReference>
<feature type="compositionally biased region" description="Polar residues" evidence="1">
    <location>
        <begin position="36"/>
        <end position="45"/>
    </location>
</feature>
<dbReference type="PANTHER" id="PTHR43649">
    <property type="entry name" value="ARABINOSE-BINDING PROTEIN-RELATED"/>
    <property type="match status" value="1"/>
</dbReference>
<dbReference type="RefSeq" id="WP_055653171.1">
    <property type="nucleotide sequence ID" value="NZ_CABIXC010000002.1"/>
</dbReference>
<dbReference type="PROSITE" id="PS51257">
    <property type="entry name" value="PROKAR_LIPOPROTEIN"/>
    <property type="match status" value="1"/>
</dbReference>
<protein>
    <submittedName>
        <fullName evidence="3">Carbohydrate ABC transporter substrate-binding protein</fullName>
    </submittedName>
</protein>
<gene>
    <name evidence="3" type="primary">lacE_1</name>
    <name evidence="3" type="ORF">ERS852407_00877</name>
</gene>
<dbReference type="SUPFAM" id="SSF53850">
    <property type="entry name" value="Periplasmic binding protein-like II"/>
    <property type="match status" value="1"/>
</dbReference>
<feature type="signal peptide" evidence="2">
    <location>
        <begin position="1"/>
        <end position="25"/>
    </location>
</feature>
<evidence type="ECO:0000313" key="4">
    <source>
        <dbReference type="Proteomes" id="UP000095651"/>
    </source>
</evidence>
<evidence type="ECO:0000256" key="2">
    <source>
        <dbReference type="SAM" id="SignalP"/>
    </source>
</evidence>
<dbReference type="AlphaFoldDB" id="A0A173Z5T6"/>
<sequence>MKKRMFAILLTAAMVMTSLSGCKSADSGDSKKTTAAEESTLSDTSGGDGEEVTLTIWDWDEAHLTHMTEWYHERHPNVNFDTLVVSTDDYFQKLQSALASGSGAPDIILSEIGYRGKVFDLGILEDLYKEPYNVKADEMFDFVTQLGAGPNGELYGVEQQICPSGFAYRRDLAKEYLGTDDPDEISAMISDWDKVFEVGEQIREKSGGKVTIFPGMTIFLNGILVNQNVSNYIDGDTVDLTGRYQSVLETAARFNQAGLLGKQEDNTPAYNNSYSSGEIMFYPCAPWSVKWGIASNDPNGSGNWGLTKAPGNGYTYGGTSVSIYSGSKNKEAAWEYIQEVYCTGDGVKEAYEQYGFMTGFKAPYEDENSYFFSVKGQYDDFFGGQKLADYFINTIAVTTQGQVQTKHEANVKTALRSVAAQMTANSSMTADQALEILKTETQTLIPGATLK</sequence>
<evidence type="ECO:0000313" key="3">
    <source>
        <dbReference type="EMBL" id="CUN71237.1"/>
    </source>
</evidence>
<keyword evidence="2" id="KW-0732">Signal</keyword>
<dbReference type="EMBL" id="CYZE01000002">
    <property type="protein sequence ID" value="CUN71237.1"/>
    <property type="molecule type" value="Genomic_DNA"/>
</dbReference>
<dbReference type="Gene3D" id="3.40.190.10">
    <property type="entry name" value="Periplasmic binding protein-like II"/>
    <property type="match status" value="1"/>
</dbReference>